<dbReference type="Proteomes" id="UP001307889">
    <property type="component" value="Chromosome 8"/>
</dbReference>
<dbReference type="SUPFAM" id="SSF51905">
    <property type="entry name" value="FAD/NAD(P)-binding domain"/>
    <property type="match status" value="2"/>
</dbReference>
<name>A0ABN7B1B9_9HEMI</name>
<evidence type="ECO:0000259" key="1">
    <source>
        <dbReference type="Pfam" id="PF07992"/>
    </source>
</evidence>
<gene>
    <name evidence="2" type="ORF">NTJ_10408</name>
</gene>
<evidence type="ECO:0000313" key="2">
    <source>
        <dbReference type="EMBL" id="BES97594.1"/>
    </source>
</evidence>
<reference evidence="2 3" key="1">
    <citation type="submission" date="2023-09" db="EMBL/GenBank/DDBJ databases">
        <title>Nesidiocoris tenuis whole genome shotgun sequence.</title>
        <authorList>
            <person name="Shibata T."/>
            <person name="Shimoda M."/>
            <person name="Kobayashi T."/>
            <person name="Uehara T."/>
        </authorList>
    </citation>
    <scope>NUCLEOTIDE SEQUENCE [LARGE SCALE GENOMIC DNA]</scope>
    <source>
        <strain evidence="2 3">Japan</strain>
    </source>
</reference>
<dbReference type="EMBL" id="AP028916">
    <property type="protein sequence ID" value="BES97594.1"/>
    <property type="molecule type" value="Genomic_DNA"/>
</dbReference>
<organism evidence="2 3">
    <name type="scientific">Nesidiocoris tenuis</name>
    <dbReference type="NCBI Taxonomy" id="355587"/>
    <lineage>
        <taxon>Eukaryota</taxon>
        <taxon>Metazoa</taxon>
        <taxon>Ecdysozoa</taxon>
        <taxon>Arthropoda</taxon>
        <taxon>Hexapoda</taxon>
        <taxon>Insecta</taxon>
        <taxon>Pterygota</taxon>
        <taxon>Neoptera</taxon>
        <taxon>Paraneoptera</taxon>
        <taxon>Hemiptera</taxon>
        <taxon>Heteroptera</taxon>
        <taxon>Panheteroptera</taxon>
        <taxon>Cimicomorpha</taxon>
        <taxon>Miridae</taxon>
        <taxon>Dicyphina</taxon>
        <taxon>Nesidiocoris</taxon>
    </lineage>
</organism>
<evidence type="ECO:0000313" key="3">
    <source>
        <dbReference type="Proteomes" id="UP001307889"/>
    </source>
</evidence>
<keyword evidence="3" id="KW-1185">Reference proteome</keyword>
<dbReference type="InterPro" id="IPR023753">
    <property type="entry name" value="FAD/NAD-binding_dom"/>
</dbReference>
<feature type="domain" description="FAD/NAD(P)-binding" evidence="1">
    <location>
        <begin position="37"/>
        <end position="342"/>
    </location>
</feature>
<dbReference type="InterPro" id="IPR015904">
    <property type="entry name" value="Sulphide_quinone_reductase"/>
</dbReference>
<dbReference type="Gene3D" id="3.50.50.60">
    <property type="entry name" value="FAD/NAD(P)-binding domain"/>
    <property type="match status" value="2"/>
</dbReference>
<dbReference type="InterPro" id="IPR036188">
    <property type="entry name" value="FAD/NAD-bd_sf"/>
</dbReference>
<sequence length="448" mass="49688">MAQLHRILSRQLVPNQCIALVCGQLRKMTTENAHKCKILVLGGGTGGCTIASKFISKLGKNQVAIIEPADLHYYQPMLTMIGGGMKELKEASRPMSEVLPKDAIWIKENVSKIDAKNNAVTTTGGKRIEYEFLVVSLGLELRYDKIPGVLEALETPRSGVASNYSPKYVEQTYKYLQDTNSGKAIFTFPQGPVKCAGAPLKACLISEDFLRRNGKRKNVDVIYRTSLPVIFSVKHYADKLNQLCAVRGIDVGFQQELISVDSAEKTATFKNLANPQETEKFEFSFLHVTPPMSPPEVLKTTPELVDGAGFVNVNKETLQSQSFSNVYGIGDCTNLPTSKTAAAIAAQSGVLYQNLLKDIEGRSSEEKVKYDGYTSCPLVTGYSSVILAEFDYSLTPLETFPVDQSKEHRAMFFMKKDAMPFLYWNGMLKGYWNGPQFLRKILHFGVGR</sequence>
<protein>
    <submittedName>
        <fullName evidence="2">Sulfide quinone</fullName>
    </submittedName>
</protein>
<proteinExistence type="predicted"/>
<accession>A0ABN7B1B9</accession>
<dbReference type="PANTHER" id="PTHR10632">
    <property type="entry name" value="SULFIDE:QUINONE OXIDOREDUCTASE"/>
    <property type="match status" value="1"/>
</dbReference>
<dbReference type="PANTHER" id="PTHR10632:SF2">
    <property type="entry name" value="SULFIDE:QUINONE OXIDOREDUCTASE, MITOCHONDRIAL"/>
    <property type="match status" value="1"/>
</dbReference>
<dbReference type="Pfam" id="PF07992">
    <property type="entry name" value="Pyr_redox_2"/>
    <property type="match status" value="1"/>
</dbReference>